<gene>
    <name evidence="2" type="ORF">GCM10009863_18020</name>
</gene>
<protein>
    <submittedName>
        <fullName evidence="2">Uncharacterized protein</fullName>
    </submittedName>
</protein>
<evidence type="ECO:0000313" key="2">
    <source>
        <dbReference type="EMBL" id="GAA2604903.1"/>
    </source>
</evidence>
<evidence type="ECO:0000313" key="3">
    <source>
        <dbReference type="Proteomes" id="UP001501447"/>
    </source>
</evidence>
<keyword evidence="3" id="KW-1185">Reference proteome</keyword>
<dbReference type="EMBL" id="BAAARJ010000005">
    <property type="protein sequence ID" value="GAA2604903.1"/>
    <property type="molecule type" value="Genomic_DNA"/>
</dbReference>
<accession>A0ABN3PZZ6</accession>
<name>A0ABN3PZZ6_9ACTN</name>
<organism evidence="2 3">
    <name type="scientific">Streptomyces axinellae</name>
    <dbReference type="NCBI Taxonomy" id="552788"/>
    <lineage>
        <taxon>Bacteria</taxon>
        <taxon>Bacillati</taxon>
        <taxon>Actinomycetota</taxon>
        <taxon>Actinomycetes</taxon>
        <taxon>Kitasatosporales</taxon>
        <taxon>Streptomycetaceae</taxon>
        <taxon>Streptomyces</taxon>
    </lineage>
</organism>
<evidence type="ECO:0000256" key="1">
    <source>
        <dbReference type="SAM" id="MobiDB-lite"/>
    </source>
</evidence>
<comment type="caution">
    <text evidence="2">The sequence shown here is derived from an EMBL/GenBank/DDBJ whole genome shotgun (WGS) entry which is preliminary data.</text>
</comment>
<proteinExistence type="predicted"/>
<dbReference type="Proteomes" id="UP001501447">
    <property type="component" value="Unassembled WGS sequence"/>
</dbReference>
<feature type="region of interest" description="Disordered" evidence="1">
    <location>
        <begin position="235"/>
        <end position="286"/>
    </location>
</feature>
<reference evidence="2 3" key="1">
    <citation type="journal article" date="2019" name="Int. J. Syst. Evol. Microbiol.">
        <title>The Global Catalogue of Microorganisms (GCM) 10K type strain sequencing project: providing services to taxonomists for standard genome sequencing and annotation.</title>
        <authorList>
            <consortium name="The Broad Institute Genomics Platform"/>
            <consortium name="The Broad Institute Genome Sequencing Center for Infectious Disease"/>
            <person name="Wu L."/>
            <person name="Ma J."/>
        </authorList>
    </citation>
    <scope>NUCLEOTIDE SEQUENCE [LARGE SCALE GENOMIC DNA]</scope>
    <source>
        <strain evidence="2 3">JCM 16373</strain>
    </source>
</reference>
<dbReference type="RefSeq" id="WP_344563978.1">
    <property type="nucleotide sequence ID" value="NZ_BAAARJ010000005.1"/>
</dbReference>
<sequence>MPDDSSSQDASRQAFGDSVPGEVRDEVFRYLHSSPRALEILDDINLSRDSDEDIEIRWAPSGKNLCYEDKIWVDRDQKDARATAVAVGHEISHLQASVSGACADWRTMTRDEYIQVSTDEEINAHAASYVIHLQATRDSGDRLRYRGIEPVAFGDFEKWRSAIPAGEQRTWSDIEELAKDWAEDQYVSGAWVTGTTGKNYHLHFAERYDDLSRGESAETGNTHSSPVLRTVSQAARPWQPGNGARATVGLSPAPSEQPKNYRSCQNSATVPRGAVPRPKSRGKRGR</sequence>
<feature type="compositionally biased region" description="Polar residues" evidence="1">
    <location>
        <begin position="257"/>
        <end position="269"/>
    </location>
</feature>